<dbReference type="PANTHER" id="PTHR11772">
    <property type="entry name" value="ASPARAGINE SYNTHETASE"/>
    <property type="match status" value="1"/>
</dbReference>
<keyword evidence="5" id="KW-1185">Reference proteome</keyword>
<dbReference type="InterPro" id="IPR050795">
    <property type="entry name" value="Asn_Synthetase"/>
</dbReference>
<dbReference type="Gene3D" id="3.40.50.620">
    <property type="entry name" value="HUPs"/>
    <property type="match status" value="1"/>
</dbReference>
<dbReference type="InterPro" id="IPR014729">
    <property type="entry name" value="Rossmann-like_a/b/a_fold"/>
</dbReference>
<dbReference type="SUPFAM" id="SSF52402">
    <property type="entry name" value="Adenine nucleotide alpha hydrolases-like"/>
    <property type="match status" value="1"/>
</dbReference>
<name>A0A4R6PIJ2_NOCIG</name>
<dbReference type="GO" id="GO:0004066">
    <property type="term" value="F:asparagine synthase (glutamine-hydrolyzing) activity"/>
    <property type="evidence" value="ECO:0007669"/>
    <property type="project" value="InterPro"/>
</dbReference>
<sequence>MKNYPSVSLEGWITPFGLAFADAADAGRLTVEEYGREWPLPAGGPDSCGTIEWSNDAVVVRTNRLNPTTLYYWVHPDSDRFLIGTDRAGLLARIVAATGSHTDHPPYPIGAGRTVTFSTTHGGLTVEDTVTARWTSAPISGETAHEAGNRQIAALRREIAAVGGPRPITVVVSGGVDSGLVAALAEQAGIVDHLASLGTPWGDEYPEADELGAHLGVPVRRIALSEEEILRALPETVRMLGTTDRETVAAGVNLVAVYRQGTIPAGTILTGVGADLINSGNRDGSGPVADIQKAVAERLAEAAASSELTGVGAAVHGYALRHMYWNSSVVQAALDTAPEVMRYRDREKGHMRLAAEQLVPDSVAWRPKQALHHGSGVERNLDAAVARLIGVEQVDAERFYRLIEAQLVEALLKSPDGPIHSDDCLKAAISAYLIENQ</sequence>
<dbReference type="CDD" id="cd01991">
    <property type="entry name" value="Asn_synthase_B_C"/>
    <property type="match status" value="1"/>
</dbReference>
<dbReference type="Pfam" id="PF00733">
    <property type="entry name" value="Asn_synthase"/>
    <property type="match status" value="2"/>
</dbReference>
<evidence type="ECO:0000313" key="4">
    <source>
        <dbReference type="EMBL" id="TDP37665.1"/>
    </source>
</evidence>
<organism evidence="4 5">
    <name type="scientific">Nocardia ignorata</name>
    <dbReference type="NCBI Taxonomy" id="145285"/>
    <lineage>
        <taxon>Bacteria</taxon>
        <taxon>Bacillati</taxon>
        <taxon>Actinomycetota</taxon>
        <taxon>Actinomycetes</taxon>
        <taxon>Mycobacteriales</taxon>
        <taxon>Nocardiaceae</taxon>
        <taxon>Nocardia</taxon>
    </lineage>
</organism>
<feature type="domain" description="Asparagine synthetase" evidence="3">
    <location>
        <begin position="314"/>
        <end position="417"/>
    </location>
</feature>
<comment type="caution">
    <text evidence="4">The sequence shown here is derived from an EMBL/GenBank/DDBJ whole genome shotgun (WGS) entry which is preliminary data.</text>
</comment>
<dbReference type="RefSeq" id="WP_067488362.1">
    <property type="nucleotide sequence ID" value="NZ_SNXK01000004.1"/>
</dbReference>
<dbReference type="EMBL" id="SNXK01000004">
    <property type="protein sequence ID" value="TDP37665.1"/>
    <property type="molecule type" value="Genomic_DNA"/>
</dbReference>
<evidence type="ECO:0000256" key="1">
    <source>
        <dbReference type="ARBA" id="ARBA00022741"/>
    </source>
</evidence>
<dbReference type="Proteomes" id="UP000295087">
    <property type="component" value="Unassembled WGS sequence"/>
</dbReference>
<evidence type="ECO:0000256" key="2">
    <source>
        <dbReference type="ARBA" id="ARBA00022840"/>
    </source>
</evidence>
<dbReference type="InterPro" id="IPR001962">
    <property type="entry name" value="Asn_synthase"/>
</dbReference>
<dbReference type="GO" id="GO:0006529">
    <property type="term" value="P:asparagine biosynthetic process"/>
    <property type="evidence" value="ECO:0007669"/>
    <property type="project" value="InterPro"/>
</dbReference>
<reference evidence="4 5" key="1">
    <citation type="submission" date="2019-03" db="EMBL/GenBank/DDBJ databases">
        <title>Genomic Encyclopedia of Type Strains, Phase IV (KMG-IV): sequencing the most valuable type-strain genomes for metagenomic binning, comparative biology and taxonomic classification.</title>
        <authorList>
            <person name="Goeker M."/>
        </authorList>
    </citation>
    <scope>NUCLEOTIDE SEQUENCE [LARGE SCALE GENOMIC DNA]</scope>
    <source>
        <strain evidence="4 5">DSM 44496</strain>
    </source>
</reference>
<protein>
    <submittedName>
        <fullName evidence="4">Asparagine synthase</fullName>
    </submittedName>
</protein>
<proteinExistence type="predicted"/>
<dbReference type="AlphaFoldDB" id="A0A4R6PIJ2"/>
<gene>
    <name evidence="4" type="ORF">DFR75_10415</name>
</gene>
<keyword evidence="2" id="KW-0067">ATP-binding</keyword>
<keyword evidence="1" id="KW-0547">Nucleotide-binding</keyword>
<dbReference type="PANTHER" id="PTHR11772:SF2">
    <property type="entry name" value="ASPARAGINE SYNTHETASE [GLUTAMINE-HYDROLYZING]"/>
    <property type="match status" value="1"/>
</dbReference>
<dbReference type="GO" id="GO:0005524">
    <property type="term" value="F:ATP binding"/>
    <property type="evidence" value="ECO:0007669"/>
    <property type="project" value="UniProtKB-KW"/>
</dbReference>
<accession>A0A4R6PIJ2</accession>
<feature type="domain" description="Asparagine synthetase" evidence="3">
    <location>
        <begin position="166"/>
        <end position="281"/>
    </location>
</feature>
<evidence type="ECO:0000313" key="5">
    <source>
        <dbReference type="Proteomes" id="UP000295087"/>
    </source>
</evidence>
<dbReference type="GO" id="GO:0005829">
    <property type="term" value="C:cytosol"/>
    <property type="evidence" value="ECO:0007669"/>
    <property type="project" value="TreeGrafter"/>
</dbReference>
<evidence type="ECO:0000259" key="3">
    <source>
        <dbReference type="Pfam" id="PF00733"/>
    </source>
</evidence>